<feature type="compositionally biased region" description="Polar residues" evidence="1">
    <location>
        <begin position="59"/>
        <end position="71"/>
    </location>
</feature>
<accession>A0A645FP08</accession>
<sequence>MLGKNHSRTSRHVLGTDNPITDTQHMTNHPHHDRHPGGDDPVPRHRRQPEDHDAEKGVRNSNQCQQDGEQD</sequence>
<reference evidence="2" key="1">
    <citation type="submission" date="2019-08" db="EMBL/GenBank/DDBJ databases">
        <authorList>
            <person name="Kucharzyk K."/>
            <person name="Murdoch R.W."/>
            <person name="Higgins S."/>
            <person name="Loffler F."/>
        </authorList>
    </citation>
    <scope>NUCLEOTIDE SEQUENCE</scope>
</reference>
<comment type="caution">
    <text evidence="2">The sequence shown here is derived from an EMBL/GenBank/DDBJ whole genome shotgun (WGS) entry which is preliminary data.</text>
</comment>
<feature type="compositionally biased region" description="Polar residues" evidence="1">
    <location>
        <begin position="18"/>
        <end position="27"/>
    </location>
</feature>
<protein>
    <submittedName>
        <fullName evidence="2">Uncharacterized protein</fullName>
    </submittedName>
</protein>
<gene>
    <name evidence="2" type="ORF">SDC9_163503</name>
</gene>
<evidence type="ECO:0000313" key="2">
    <source>
        <dbReference type="EMBL" id="MPN16165.1"/>
    </source>
</evidence>
<dbReference type="EMBL" id="VSSQ01063079">
    <property type="protein sequence ID" value="MPN16165.1"/>
    <property type="molecule type" value="Genomic_DNA"/>
</dbReference>
<organism evidence="2">
    <name type="scientific">bioreactor metagenome</name>
    <dbReference type="NCBI Taxonomy" id="1076179"/>
    <lineage>
        <taxon>unclassified sequences</taxon>
        <taxon>metagenomes</taxon>
        <taxon>ecological metagenomes</taxon>
    </lineage>
</organism>
<feature type="region of interest" description="Disordered" evidence="1">
    <location>
        <begin position="1"/>
        <end position="71"/>
    </location>
</feature>
<name>A0A645FP08_9ZZZZ</name>
<feature type="compositionally biased region" description="Basic residues" evidence="1">
    <location>
        <begin position="1"/>
        <end position="11"/>
    </location>
</feature>
<feature type="compositionally biased region" description="Basic and acidic residues" evidence="1">
    <location>
        <begin position="35"/>
        <end position="58"/>
    </location>
</feature>
<proteinExistence type="predicted"/>
<evidence type="ECO:0000256" key="1">
    <source>
        <dbReference type="SAM" id="MobiDB-lite"/>
    </source>
</evidence>
<dbReference type="AlphaFoldDB" id="A0A645FP08"/>